<dbReference type="GO" id="GO:0005829">
    <property type="term" value="C:cytosol"/>
    <property type="evidence" value="ECO:0007669"/>
    <property type="project" value="TreeGrafter"/>
</dbReference>
<comment type="similarity">
    <text evidence="2 8">Belongs to the diaminopimelate epimerase family.</text>
</comment>
<feature type="active site" evidence="9">
    <location>
        <position position="96"/>
    </location>
</feature>
<evidence type="ECO:0000256" key="8">
    <source>
        <dbReference type="HAMAP-Rule" id="MF_00197"/>
    </source>
</evidence>
<dbReference type="Proteomes" id="UP000316921">
    <property type="component" value="Chromosome"/>
</dbReference>
<dbReference type="PANTHER" id="PTHR31689">
    <property type="entry name" value="DIAMINOPIMELATE EPIMERASE, CHLOROPLASTIC"/>
    <property type="match status" value="1"/>
</dbReference>
<dbReference type="AlphaFoldDB" id="A0A518BFN8"/>
<name>A0A518BFN8_9BACT</name>
<dbReference type="Gene3D" id="3.10.310.10">
    <property type="entry name" value="Diaminopimelate Epimerase, Chain A, domain 1"/>
    <property type="match status" value="2"/>
</dbReference>
<comment type="subcellular location">
    <subcellularLocation>
        <location evidence="8">Cytoplasm</location>
    </subcellularLocation>
</comment>
<evidence type="ECO:0000256" key="5">
    <source>
        <dbReference type="ARBA" id="ARBA00023154"/>
    </source>
</evidence>
<keyword evidence="11" id="KW-1185">Reference proteome</keyword>
<dbReference type="EMBL" id="CP036287">
    <property type="protein sequence ID" value="QDU65794.1"/>
    <property type="molecule type" value="Genomic_DNA"/>
</dbReference>
<gene>
    <name evidence="8 10" type="primary">dapF</name>
    <name evidence="10" type="ORF">Pla133_08600</name>
</gene>
<keyword evidence="5 8" id="KW-0457">Lysine biosynthesis</keyword>
<feature type="binding site" evidence="8">
    <location>
        <position position="193"/>
    </location>
    <ligand>
        <name>substrate</name>
    </ligand>
</feature>
<evidence type="ECO:0000256" key="4">
    <source>
        <dbReference type="ARBA" id="ARBA00022605"/>
    </source>
</evidence>
<evidence type="ECO:0000256" key="2">
    <source>
        <dbReference type="ARBA" id="ARBA00010219"/>
    </source>
</evidence>
<dbReference type="KEGG" id="pbap:Pla133_08600"/>
<dbReference type="EC" id="5.1.1.7" evidence="3 8"/>
<sequence length="310" mass="32731">MRAIGASLWPVIEIESTGVPIERWNGCGNAFQILDLRGRSAKIVSGTIARAPDLARRAAAPERGAGVDGLVLMLDEPGADVRTAMWNPDGSRGAICGNALRCITHWIADERAAATVALEMVSDVGRHPARARRDGQGHWHAEVRLGRASFDAESLPLDTGHGSVVAQSAGGPWRVAVDLDSERREGLALSVGNPHLIVPLEGPPTDVDVVRHGASLERSAAFPDRVNVSFVQVVSPTELRQRTFERGAGETLACGSGACASVVALTTTGTLERGAQVTVHMAGGDLGVTWTRDGELWLSGATERETPPPQ</sequence>
<evidence type="ECO:0000256" key="1">
    <source>
        <dbReference type="ARBA" id="ARBA00005196"/>
    </source>
</evidence>
<dbReference type="Pfam" id="PF01678">
    <property type="entry name" value="DAP_epimerase"/>
    <property type="match status" value="1"/>
</dbReference>
<comment type="caution">
    <text evidence="8">Lacks conserved residue(s) required for the propagation of feature annotation.</text>
</comment>
<feature type="binding site" evidence="8">
    <location>
        <position position="227"/>
    </location>
    <ligand>
        <name>substrate</name>
    </ligand>
</feature>
<dbReference type="HAMAP" id="MF_00197">
    <property type="entry name" value="DAP_epimerase"/>
    <property type="match status" value="1"/>
</dbReference>
<dbReference type="PROSITE" id="PS01326">
    <property type="entry name" value="DAP_EPIMERASE"/>
    <property type="match status" value="1"/>
</dbReference>
<evidence type="ECO:0000313" key="11">
    <source>
        <dbReference type="Proteomes" id="UP000316921"/>
    </source>
</evidence>
<feature type="binding site" evidence="8">
    <location>
        <begin position="245"/>
        <end position="246"/>
    </location>
    <ligand>
        <name>substrate</name>
    </ligand>
</feature>
<comment type="subunit">
    <text evidence="8">Homodimer.</text>
</comment>
<keyword evidence="4 8" id="KW-0028">Amino-acid biosynthesis</keyword>
<proteinExistence type="inferred from homology"/>
<dbReference type="NCBIfam" id="TIGR00652">
    <property type="entry name" value="DapF"/>
    <property type="match status" value="1"/>
</dbReference>
<evidence type="ECO:0000256" key="9">
    <source>
        <dbReference type="PROSITE-ProRule" id="PRU10125"/>
    </source>
</evidence>
<dbReference type="InterPro" id="IPR018510">
    <property type="entry name" value="DAP_epimerase_AS"/>
</dbReference>
<dbReference type="GO" id="GO:0009089">
    <property type="term" value="P:lysine biosynthetic process via diaminopimelate"/>
    <property type="evidence" value="ECO:0007669"/>
    <property type="project" value="UniProtKB-UniRule"/>
</dbReference>
<organism evidence="10 11">
    <name type="scientific">Engelhardtia mirabilis</name>
    <dbReference type="NCBI Taxonomy" id="2528011"/>
    <lineage>
        <taxon>Bacteria</taxon>
        <taxon>Pseudomonadati</taxon>
        <taxon>Planctomycetota</taxon>
        <taxon>Planctomycetia</taxon>
        <taxon>Planctomycetia incertae sedis</taxon>
        <taxon>Engelhardtia</taxon>
    </lineage>
</organism>
<feature type="active site" description="Proton acceptor" evidence="8">
    <location>
        <position position="254"/>
    </location>
</feature>
<keyword evidence="6 8" id="KW-0413">Isomerase</keyword>
<dbReference type="InterPro" id="IPR001653">
    <property type="entry name" value="DAP_epimerase_DapF"/>
</dbReference>
<feature type="site" description="Could be important to modulate the pK values of the two catalytic cysteine residues" evidence="8">
    <location>
        <position position="245"/>
    </location>
</feature>
<dbReference type="PANTHER" id="PTHR31689:SF0">
    <property type="entry name" value="DIAMINOPIMELATE EPIMERASE"/>
    <property type="match status" value="1"/>
</dbReference>
<evidence type="ECO:0000256" key="3">
    <source>
        <dbReference type="ARBA" id="ARBA00013080"/>
    </source>
</evidence>
<reference evidence="10 11" key="1">
    <citation type="submission" date="2019-02" db="EMBL/GenBank/DDBJ databases">
        <title>Deep-cultivation of Planctomycetes and their phenomic and genomic characterization uncovers novel biology.</title>
        <authorList>
            <person name="Wiegand S."/>
            <person name="Jogler M."/>
            <person name="Boedeker C."/>
            <person name="Pinto D."/>
            <person name="Vollmers J."/>
            <person name="Rivas-Marin E."/>
            <person name="Kohn T."/>
            <person name="Peeters S.H."/>
            <person name="Heuer A."/>
            <person name="Rast P."/>
            <person name="Oberbeckmann S."/>
            <person name="Bunk B."/>
            <person name="Jeske O."/>
            <person name="Meyerdierks A."/>
            <person name="Storesund J.E."/>
            <person name="Kallscheuer N."/>
            <person name="Luecker S."/>
            <person name="Lage O.M."/>
            <person name="Pohl T."/>
            <person name="Merkel B.J."/>
            <person name="Hornburger P."/>
            <person name="Mueller R.-W."/>
            <person name="Bruemmer F."/>
            <person name="Labrenz M."/>
            <person name="Spormann A.M."/>
            <person name="Op den Camp H."/>
            <person name="Overmann J."/>
            <person name="Amann R."/>
            <person name="Jetten M.S.M."/>
            <person name="Mascher T."/>
            <person name="Medema M.H."/>
            <person name="Devos D.P."/>
            <person name="Kaster A.-K."/>
            <person name="Ovreas L."/>
            <person name="Rohde M."/>
            <person name="Galperin M.Y."/>
            <person name="Jogler C."/>
        </authorList>
    </citation>
    <scope>NUCLEOTIDE SEQUENCE [LARGE SCALE GENOMIC DNA]</scope>
    <source>
        <strain evidence="10 11">Pla133</strain>
    </source>
</reference>
<feature type="binding site" evidence="8">
    <location>
        <position position="29"/>
    </location>
    <ligand>
        <name>substrate</name>
    </ligand>
</feature>
<feature type="binding site" evidence="8">
    <location>
        <begin position="97"/>
        <end position="98"/>
    </location>
    <ligand>
        <name>substrate</name>
    </ligand>
</feature>
<evidence type="ECO:0000313" key="10">
    <source>
        <dbReference type="EMBL" id="QDU65794.1"/>
    </source>
</evidence>
<dbReference type="GO" id="GO:0008837">
    <property type="term" value="F:diaminopimelate epimerase activity"/>
    <property type="evidence" value="ECO:0007669"/>
    <property type="project" value="UniProtKB-UniRule"/>
</dbReference>
<comment type="catalytic activity">
    <reaction evidence="7 8">
        <text>(2S,6S)-2,6-diaminopimelate = meso-2,6-diaminopimelate</text>
        <dbReference type="Rhea" id="RHEA:15393"/>
        <dbReference type="ChEBI" id="CHEBI:57609"/>
        <dbReference type="ChEBI" id="CHEBI:57791"/>
        <dbReference type="EC" id="5.1.1.7"/>
    </reaction>
</comment>
<keyword evidence="8" id="KW-0963">Cytoplasm</keyword>
<feature type="active site" description="Proton donor" evidence="8">
    <location>
        <position position="96"/>
    </location>
</feature>
<dbReference type="SUPFAM" id="SSF54506">
    <property type="entry name" value="Diaminopimelate epimerase-like"/>
    <property type="match status" value="2"/>
</dbReference>
<evidence type="ECO:0000256" key="6">
    <source>
        <dbReference type="ARBA" id="ARBA00023235"/>
    </source>
</evidence>
<protein>
    <recommendedName>
        <fullName evidence="3 8">Diaminopimelate epimerase</fullName>
        <shortName evidence="8">DAP epimerase</shortName>
        <ecNumber evidence="3 8">5.1.1.7</ecNumber>
    </recommendedName>
    <alternativeName>
        <fullName evidence="8">PLP-independent amino acid racemase</fullName>
    </alternativeName>
</protein>
<feature type="site" description="Could be important to modulate the pK values of the two catalytic cysteine residues" evidence="8">
    <location>
        <position position="195"/>
    </location>
</feature>
<dbReference type="UniPathway" id="UPA00034">
    <property type="reaction ID" value="UER00025"/>
</dbReference>
<accession>A0A518BFN8</accession>
<evidence type="ECO:0000256" key="7">
    <source>
        <dbReference type="ARBA" id="ARBA00051712"/>
    </source>
</evidence>
<feature type="binding site" evidence="8">
    <location>
        <begin position="255"/>
        <end position="256"/>
    </location>
    <ligand>
        <name>substrate</name>
    </ligand>
</feature>
<comment type="function">
    <text evidence="8">Catalyzes the stereoinversion of LL-2,6-diaminopimelate (L,L-DAP) to meso-diaminopimelate (meso-DAP), a precursor of L-lysine and an essential component of the bacterial peptidoglycan.</text>
</comment>
<feature type="binding site" evidence="8">
    <location>
        <position position="87"/>
    </location>
    <ligand>
        <name>substrate</name>
    </ligand>
</feature>
<comment type="pathway">
    <text evidence="1 8">Amino-acid biosynthesis; L-lysine biosynthesis via DAP pathway; DL-2,6-diaminopimelate from LL-2,6-diaminopimelate: step 1/1.</text>
</comment>